<keyword evidence="1" id="KW-0812">Transmembrane</keyword>
<reference evidence="2 3" key="1">
    <citation type="submission" date="2019-09" db="EMBL/GenBank/DDBJ databases">
        <title>Gimesia benthica sp. nov., a novel bacterium isolated from deep-sea water of the Northwest Indian Ocean.</title>
        <authorList>
            <person name="Dai X."/>
        </authorList>
    </citation>
    <scope>NUCLEOTIDE SEQUENCE [LARGE SCALE GENOMIC DNA]</scope>
    <source>
        <strain evidence="2 3">E7</strain>
    </source>
</reference>
<gene>
    <name evidence="2" type="ORF">F1728_07915</name>
</gene>
<organism evidence="2 3">
    <name type="scientific">Gimesia benthica</name>
    <dbReference type="NCBI Taxonomy" id="2608982"/>
    <lineage>
        <taxon>Bacteria</taxon>
        <taxon>Pseudomonadati</taxon>
        <taxon>Planctomycetota</taxon>
        <taxon>Planctomycetia</taxon>
        <taxon>Planctomycetales</taxon>
        <taxon>Planctomycetaceae</taxon>
        <taxon>Gimesia</taxon>
    </lineage>
</organism>
<evidence type="ECO:0000313" key="3">
    <source>
        <dbReference type="Proteomes" id="UP000427281"/>
    </source>
</evidence>
<protein>
    <submittedName>
        <fullName evidence="2">Uncharacterized protein</fullName>
    </submittedName>
</protein>
<dbReference type="EMBL" id="CP043930">
    <property type="protein sequence ID" value="QGQ22607.1"/>
    <property type="molecule type" value="Genomic_DNA"/>
</dbReference>
<evidence type="ECO:0000256" key="1">
    <source>
        <dbReference type="SAM" id="Phobius"/>
    </source>
</evidence>
<keyword evidence="3" id="KW-1185">Reference proteome</keyword>
<evidence type="ECO:0000313" key="2">
    <source>
        <dbReference type="EMBL" id="QGQ22607.1"/>
    </source>
</evidence>
<dbReference type="RefSeq" id="WP_155363673.1">
    <property type="nucleotide sequence ID" value="NZ_CP043930.1"/>
</dbReference>
<dbReference type="AlphaFoldDB" id="A0A6I6A8C5"/>
<keyword evidence="1" id="KW-1133">Transmembrane helix</keyword>
<proteinExistence type="predicted"/>
<accession>A0A6I6A8C5</accession>
<name>A0A6I6A8C5_9PLAN</name>
<sequence>MIRPVASTHKEASERAELVRQAEEALKAAERQTLKDNLAYGLFVLIATSGAILIGKLIAVIVQSLV</sequence>
<keyword evidence="1" id="KW-0472">Membrane</keyword>
<dbReference type="KEGG" id="gim:F1728_07915"/>
<feature type="transmembrane region" description="Helical" evidence="1">
    <location>
        <begin position="38"/>
        <end position="62"/>
    </location>
</feature>
<dbReference type="Proteomes" id="UP000427281">
    <property type="component" value="Chromosome"/>
</dbReference>